<accession>A0AAD9JZ68</accession>
<organism evidence="4 5">
    <name type="scientific">Paralvinella palmiformis</name>
    <dbReference type="NCBI Taxonomy" id="53620"/>
    <lineage>
        <taxon>Eukaryota</taxon>
        <taxon>Metazoa</taxon>
        <taxon>Spiralia</taxon>
        <taxon>Lophotrochozoa</taxon>
        <taxon>Annelida</taxon>
        <taxon>Polychaeta</taxon>
        <taxon>Sedentaria</taxon>
        <taxon>Canalipalpata</taxon>
        <taxon>Terebellida</taxon>
        <taxon>Terebelliformia</taxon>
        <taxon>Alvinellidae</taxon>
        <taxon>Paralvinella</taxon>
    </lineage>
</organism>
<comment type="caution">
    <text evidence="4">The sequence shown here is derived from an EMBL/GenBank/DDBJ whole genome shotgun (WGS) entry which is preliminary data.</text>
</comment>
<keyword evidence="5" id="KW-1185">Reference proteome</keyword>
<evidence type="ECO:0000256" key="1">
    <source>
        <dbReference type="SAM" id="SignalP"/>
    </source>
</evidence>
<gene>
    <name evidence="4" type="ORF">LSH36_107g03011</name>
</gene>
<dbReference type="Proteomes" id="UP001208570">
    <property type="component" value="Unassembled WGS sequence"/>
</dbReference>
<name>A0AAD9JZ68_9ANNE</name>
<evidence type="ECO:0000259" key="3">
    <source>
        <dbReference type="PROSITE" id="PS01186"/>
    </source>
</evidence>
<evidence type="ECO:0000259" key="2">
    <source>
        <dbReference type="PROSITE" id="PS00022"/>
    </source>
</evidence>
<feature type="domain" description="EGF-like" evidence="2 3">
    <location>
        <begin position="98"/>
        <end position="109"/>
    </location>
</feature>
<keyword evidence="1" id="KW-0732">Signal</keyword>
<dbReference type="PROSITE" id="PS01186">
    <property type="entry name" value="EGF_2"/>
    <property type="match status" value="1"/>
</dbReference>
<dbReference type="PROSITE" id="PS00022">
    <property type="entry name" value="EGF_1"/>
    <property type="match status" value="1"/>
</dbReference>
<evidence type="ECO:0000313" key="5">
    <source>
        <dbReference type="Proteomes" id="UP001208570"/>
    </source>
</evidence>
<reference evidence="4" key="1">
    <citation type="journal article" date="2023" name="Mol. Biol. Evol.">
        <title>Third-Generation Sequencing Reveals the Adaptive Role of the Epigenome in Three Deep-Sea Polychaetes.</title>
        <authorList>
            <person name="Perez M."/>
            <person name="Aroh O."/>
            <person name="Sun Y."/>
            <person name="Lan Y."/>
            <person name="Juniper S.K."/>
            <person name="Young C.R."/>
            <person name="Angers B."/>
            <person name="Qian P.Y."/>
        </authorList>
    </citation>
    <scope>NUCLEOTIDE SEQUENCE</scope>
    <source>
        <strain evidence="4">P08H-3</strain>
    </source>
</reference>
<proteinExistence type="predicted"/>
<dbReference type="EMBL" id="JAODUP010000107">
    <property type="protein sequence ID" value="KAK2161941.1"/>
    <property type="molecule type" value="Genomic_DNA"/>
</dbReference>
<sequence>MLIVVITDVIFVLLVGMPSARCEDCTCGYPRGICEGFNDDTCFCYAGYYGSNCSEHKNQCFECDIGSACSDSGTCEVCDPECPVAKGKCTSSPGGPKCRCIKGWAGPVCGTDISTWTSTVKPETGSSNRVDVQREIVLICTLIVHWIGAIYCR</sequence>
<dbReference type="AlphaFoldDB" id="A0AAD9JZ68"/>
<feature type="signal peptide" evidence="1">
    <location>
        <begin position="1"/>
        <end position="22"/>
    </location>
</feature>
<protein>
    <recommendedName>
        <fullName evidence="2 3">EGF-like domain-containing protein</fullName>
    </recommendedName>
</protein>
<evidence type="ECO:0000313" key="4">
    <source>
        <dbReference type="EMBL" id="KAK2161941.1"/>
    </source>
</evidence>
<feature type="chain" id="PRO_5042288233" description="EGF-like domain-containing protein" evidence="1">
    <location>
        <begin position="23"/>
        <end position="153"/>
    </location>
</feature>
<dbReference type="InterPro" id="IPR000742">
    <property type="entry name" value="EGF"/>
</dbReference>